<accession>A0A182YFZ7</accession>
<proteinExistence type="predicted"/>
<dbReference type="Gene3D" id="1.20.1070.10">
    <property type="entry name" value="Rhodopsin 7-helix transmembrane proteins"/>
    <property type="match status" value="1"/>
</dbReference>
<dbReference type="AlphaFoldDB" id="A0A182YFZ7"/>
<dbReference type="PANTHER" id="PTHR46953">
    <property type="entry name" value="G-PROTEIN COUPLED RECEPTOR MTH-LIKE 1-RELATED"/>
    <property type="match status" value="1"/>
</dbReference>
<dbReference type="STRING" id="30069.A0A182YFZ7"/>
<keyword evidence="2" id="KW-1185">Reference proteome</keyword>
<protein>
    <recommendedName>
        <fullName evidence="3">G-protein coupled receptors family 2 profile 2 domain-containing protein</fullName>
    </recommendedName>
</protein>
<dbReference type="EnsemblMetazoa" id="ASTEI07383-RA">
    <property type="protein sequence ID" value="ASTEI07383-PA"/>
    <property type="gene ID" value="ASTEI07383"/>
</dbReference>
<dbReference type="PANTHER" id="PTHR46953:SF1">
    <property type="entry name" value="G-PROTEIN COUPLED RECEPTOR MTH-LIKE 1-RELATED"/>
    <property type="match status" value="1"/>
</dbReference>
<organism evidence="1 2">
    <name type="scientific">Anopheles stephensi</name>
    <name type="common">Indo-Pakistan malaria mosquito</name>
    <dbReference type="NCBI Taxonomy" id="30069"/>
    <lineage>
        <taxon>Eukaryota</taxon>
        <taxon>Metazoa</taxon>
        <taxon>Ecdysozoa</taxon>
        <taxon>Arthropoda</taxon>
        <taxon>Hexapoda</taxon>
        <taxon>Insecta</taxon>
        <taxon>Pterygota</taxon>
        <taxon>Neoptera</taxon>
        <taxon>Endopterygota</taxon>
        <taxon>Diptera</taxon>
        <taxon>Nematocera</taxon>
        <taxon>Culicoidea</taxon>
        <taxon>Culicidae</taxon>
        <taxon>Anophelinae</taxon>
        <taxon>Anopheles</taxon>
    </lineage>
</organism>
<dbReference type="InterPro" id="IPR052808">
    <property type="entry name" value="GPCR_Mth-like"/>
</dbReference>
<reference evidence="1" key="2">
    <citation type="submission" date="2020-05" db="UniProtKB">
        <authorList>
            <consortium name="EnsemblMetazoa"/>
        </authorList>
    </citation>
    <scope>IDENTIFICATION</scope>
    <source>
        <strain evidence="1">Indian</strain>
    </source>
</reference>
<sequence>MKNCDLRPTSLEKSQEICRLRIYEVYAWGVPLVIAGVAAILDNLPDSNDTYLRPRFGEAKCWFYGKRQTDL</sequence>
<evidence type="ECO:0008006" key="3">
    <source>
        <dbReference type="Google" id="ProtNLM"/>
    </source>
</evidence>
<reference evidence="2" key="1">
    <citation type="journal article" date="2014" name="Genome Biol.">
        <title>Genome analysis of a major urban malaria vector mosquito, Anopheles stephensi.</title>
        <authorList>
            <person name="Jiang X."/>
            <person name="Peery A."/>
            <person name="Hall A.B."/>
            <person name="Sharma A."/>
            <person name="Chen X.G."/>
            <person name="Waterhouse R.M."/>
            <person name="Komissarov A."/>
            <person name="Riehle M.M."/>
            <person name="Shouche Y."/>
            <person name="Sharakhova M.V."/>
            <person name="Lawson D."/>
            <person name="Pakpour N."/>
            <person name="Arensburger P."/>
            <person name="Davidson V.L."/>
            <person name="Eiglmeier K."/>
            <person name="Emrich S."/>
            <person name="George P."/>
            <person name="Kennedy R.C."/>
            <person name="Mane S.P."/>
            <person name="Maslen G."/>
            <person name="Oringanje C."/>
            <person name="Qi Y."/>
            <person name="Settlage R."/>
            <person name="Tojo M."/>
            <person name="Tubio J.M."/>
            <person name="Unger M.F."/>
            <person name="Wang B."/>
            <person name="Vernick K.D."/>
            <person name="Ribeiro J.M."/>
            <person name="James A.A."/>
            <person name="Michel K."/>
            <person name="Riehle M.A."/>
            <person name="Luckhart S."/>
            <person name="Sharakhov I.V."/>
            <person name="Tu Z."/>
        </authorList>
    </citation>
    <scope>NUCLEOTIDE SEQUENCE [LARGE SCALE GENOMIC DNA]</scope>
    <source>
        <strain evidence="2">Indian</strain>
    </source>
</reference>
<evidence type="ECO:0000313" key="2">
    <source>
        <dbReference type="Proteomes" id="UP000076408"/>
    </source>
</evidence>
<dbReference type="Proteomes" id="UP000076408">
    <property type="component" value="Unassembled WGS sequence"/>
</dbReference>
<dbReference type="VEuPathDB" id="VectorBase:ASTEI20_042886"/>
<dbReference type="VEuPathDB" id="VectorBase:ASTEI07383"/>
<name>A0A182YFZ7_ANOST</name>
<dbReference type="OMA" id="WFYDSIQ"/>
<evidence type="ECO:0000313" key="1">
    <source>
        <dbReference type="EnsemblMetazoa" id="ASTEI07383-PA"/>
    </source>
</evidence>